<feature type="transmembrane region" description="Helical" evidence="2">
    <location>
        <begin position="42"/>
        <end position="63"/>
    </location>
</feature>
<dbReference type="Proteomes" id="UP000555552">
    <property type="component" value="Unassembled WGS sequence"/>
</dbReference>
<evidence type="ECO:0000313" key="4">
    <source>
        <dbReference type="Proteomes" id="UP000555552"/>
    </source>
</evidence>
<reference evidence="3 4" key="1">
    <citation type="submission" date="2020-05" db="EMBL/GenBank/DDBJ databases">
        <title>MicrobeNet Type strains.</title>
        <authorList>
            <person name="Nicholson A.C."/>
        </authorList>
    </citation>
    <scope>NUCLEOTIDE SEQUENCE [LARGE SCALE GENOMIC DNA]</scope>
    <source>
        <strain evidence="3 4">JCM 14547</strain>
    </source>
</reference>
<sequence>MTTPAGTDRPGRPVGGEADDVAGGTSERAPLAAPEPSRGSPAMALVVTAFALYLTYGLVVMDANTSSEGGPGPRFFPALVLVLAWAVAAGLWVDVVRQRRAARRDAAGREGGAAP</sequence>
<feature type="transmembrane region" description="Helical" evidence="2">
    <location>
        <begin position="75"/>
        <end position="95"/>
    </location>
</feature>
<name>A0A849BMS9_9ACTN</name>
<organism evidence="3 4">
    <name type="scientific">Pseudokineococcus marinus</name>
    <dbReference type="NCBI Taxonomy" id="351215"/>
    <lineage>
        <taxon>Bacteria</taxon>
        <taxon>Bacillati</taxon>
        <taxon>Actinomycetota</taxon>
        <taxon>Actinomycetes</taxon>
        <taxon>Kineosporiales</taxon>
        <taxon>Kineosporiaceae</taxon>
        <taxon>Pseudokineococcus</taxon>
    </lineage>
</organism>
<feature type="non-terminal residue" evidence="3">
    <location>
        <position position="115"/>
    </location>
</feature>
<evidence type="ECO:0000313" key="3">
    <source>
        <dbReference type="EMBL" id="NNH24609.1"/>
    </source>
</evidence>
<keyword evidence="2" id="KW-1133">Transmembrane helix</keyword>
<feature type="region of interest" description="Disordered" evidence="1">
    <location>
        <begin position="1"/>
        <end position="39"/>
    </location>
</feature>
<accession>A0A849BMS9</accession>
<protein>
    <submittedName>
        <fullName evidence="3">Uncharacterized protein</fullName>
    </submittedName>
</protein>
<comment type="caution">
    <text evidence="3">The sequence shown here is derived from an EMBL/GenBank/DDBJ whole genome shotgun (WGS) entry which is preliminary data.</text>
</comment>
<keyword evidence="4" id="KW-1185">Reference proteome</keyword>
<keyword evidence="2" id="KW-0812">Transmembrane</keyword>
<dbReference type="EMBL" id="JABEMA010000423">
    <property type="protein sequence ID" value="NNH24609.1"/>
    <property type="molecule type" value="Genomic_DNA"/>
</dbReference>
<keyword evidence="2" id="KW-0472">Membrane</keyword>
<gene>
    <name evidence="3" type="ORF">HLB09_16250</name>
</gene>
<evidence type="ECO:0000256" key="2">
    <source>
        <dbReference type="SAM" id="Phobius"/>
    </source>
</evidence>
<dbReference type="AlphaFoldDB" id="A0A849BMS9"/>
<proteinExistence type="predicted"/>
<evidence type="ECO:0000256" key="1">
    <source>
        <dbReference type="SAM" id="MobiDB-lite"/>
    </source>
</evidence>